<protein>
    <submittedName>
        <fullName evidence="3">Uncharacterized protein LOC107459665</fullName>
    </submittedName>
</protein>
<dbReference type="CDD" id="cd04480">
    <property type="entry name" value="RPA1_DBD_A_like"/>
    <property type="match status" value="1"/>
</dbReference>
<dbReference type="Pfam" id="PF02721">
    <property type="entry name" value="DUF223"/>
    <property type="match status" value="1"/>
</dbReference>
<keyword evidence="2" id="KW-1185">Reference proteome</keyword>
<evidence type="ECO:0000259" key="1">
    <source>
        <dbReference type="Pfam" id="PF02721"/>
    </source>
</evidence>
<dbReference type="InterPro" id="IPR012340">
    <property type="entry name" value="NA-bd_OB-fold"/>
</dbReference>
<name>A0A9C6WA77_ARADU</name>
<dbReference type="KEGG" id="adu:107459665"/>
<dbReference type="PANTHER" id="PTHR47165:SF4">
    <property type="entry name" value="OS03G0429900 PROTEIN"/>
    <property type="match status" value="1"/>
</dbReference>
<gene>
    <name evidence="3" type="primary">LOC107459665</name>
</gene>
<evidence type="ECO:0000313" key="3">
    <source>
        <dbReference type="RefSeq" id="XP_052107597.1"/>
    </source>
</evidence>
<evidence type="ECO:0000313" key="2">
    <source>
        <dbReference type="Proteomes" id="UP000515211"/>
    </source>
</evidence>
<dbReference type="AlphaFoldDB" id="A0A9C6WA77"/>
<organism evidence="2 3">
    <name type="scientific">Arachis duranensis</name>
    <name type="common">Wild peanut</name>
    <dbReference type="NCBI Taxonomy" id="130453"/>
    <lineage>
        <taxon>Eukaryota</taxon>
        <taxon>Viridiplantae</taxon>
        <taxon>Streptophyta</taxon>
        <taxon>Embryophyta</taxon>
        <taxon>Tracheophyta</taxon>
        <taxon>Spermatophyta</taxon>
        <taxon>Magnoliopsida</taxon>
        <taxon>eudicotyledons</taxon>
        <taxon>Gunneridae</taxon>
        <taxon>Pentapetalae</taxon>
        <taxon>rosids</taxon>
        <taxon>fabids</taxon>
        <taxon>Fabales</taxon>
        <taxon>Fabaceae</taxon>
        <taxon>Papilionoideae</taxon>
        <taxon>50 kb inversion clade</taxon>
        <taxon>dalbergioids sensu lato</taxon>
        <taxon>Dalbergieae</taxon>
        <taxon>Pterocarpus clade</taxon>
        <taxon>Arachis</taxon>
    </lineage>
</organism>
<reference evidence="3" key="2">
    <citation type="submission" date="2025-08" db="UniProtKB">
        <authorList>
            <consortium name="RefSeq"/>
        </authorList>
    </citation>
    <scope>IDENTIFICATION</scope>
    <source>
        <tissue evidence="3">Whole plant</tissue>
    </source>
</reference>
<reference evidence="2" key="1">
    <citation type="journal article" date="2016" name="Nat. Genet.">
        <title>The genome sequences of Arachis duranensis and Arachis ipaensis, the diploid ancestors of cultivated peanut.</title>
        <authorList>
            <person name="Bertioli D.J."/>
            <person name="Cannon S.B."/>
            <person name="Froenicke L."/>
            <person name="Huang G."/>
            <person name="Farmer A.D."/>
            <person name="Cannon E.K."/>
            <person name="Liu X."/>
            <person name="Gao D."/>
            <person name="Clevenger J."/>
            <person name="Dash S."/>
            <person name="Ren L."/>
            <person name="Moretzsohn M.C."/>
            <person name="Shirasawa K."/>
            <person name="Huang W."/>
            <person name="Vidigal B."/>
            <person name="Abernathy B."/>
            <person name="Chu Y."/>
            <person name="Niederhuth C.E."/>
            <person name="Umale P."/>
            <person name="Araujo A.C."/>
            <person name="Kozik A."/>
            <person name="Kim K.D."/>
            <person name="Burow M.D."/>
            <person name="Varshney R.K."/>
            <person name="Wang X."/>
            <person name="Zhang X."/>
            <person name="Barkley N."/>
            <person name="Guimaraes P.M."/>
            <person name="Isobe S."/>
            <person name="Guo B."/>
            <person name="Liao B."/>
            <person name="Stalker H.T."/>
            <person name="Schmitz R.J."/>
            <person name="Scheffler B.E."/>
            <person name="Leal-Bertioli S.C."/>
            <person name="Xun X."/>
            <person name="Jackson S.A."/>
            <person name="Michelmore R."/>
            <person name="Ozias-Akins P."/>
        </authorList>
    </citation>
    <scope>NUCLEOTIDE SEQUENCE [LARGE SCALE GENOMIC DNA]</scope>
    <source>
        <strain evidence="2">cv. V14167</strain>
    </source>
</reference>
<dbReference type="Gene3D" id="2.40.50.140">
    <property type="entry name" value="Nucleic acid-binding proteins"/>
    <property type="match status" value="3"/>
</dbReference>
<dbReference type="SUPFAM" id="SSF50249">
    <property type="entry name" value="Nucleic acid-binding proteins"/>
    <property type="match status" value="3"/>
</dbReference>
<accession>A0A9C6WA77</accession>
<feature type="domain" description="Replication protein A 70 kDa DNA-binding subunit B/D first OB fold" evidence="1">
    <location>
        <begin position="18"/>
        <end position="77"/>
    </location>
</feature>
<dbReference type="GeneID" id="107459665"/>
<sequence length="431" mass="49596">MVNSGGERRWWRGSDLKGWSNKIQVTVKKQLINRFKENIIEGQTYQMAYFSIIPNQGNCRTAEHEFKLIFLNRTTVVPIPDDAILKTCFSLCPFDEFLKMTENYVYLVDVISLLTSVGEEKEYVKDGKVMKMIILELSSKELIIRCALFGEYVDEVHHFLGFGYMEQPVVVIQLVKVKFFKGSEHYDDSMVDQGINKTQPLFIVNESNGVSLEDDFIRLTRRCTIEELHDNNEKRSFVVFGIMRSIMDEESWWYSACVCGKSIQSQDGAYYYNFCQYYVTNVTPTYKIKIAIEDDNGYGVFVLFDREAVYLLKKSCADLFGETNYKPFIDFLGEKDVEVPGLDDISSEVDIIKEKEKNIDESIPVDRECSIEIEKILFAVLDGSPIHVIKKETVENPSRGAKVKRNLKKVFGDVADEEFGPTSNVLKNRDS</sequence>
<dbReference type="RefSeq" id="XP_052107597.1">
    <property type="nucleotide sequence ID" value="XM_052251637.1"/>
</dbReference>
<proteinExistence type="predicted"/>
<dbReference type="PANTHER" id="PTHR47165">
    <property type="entry name" value="OS03G0429900 PROTEIN"/>
    <property type="match status" value="1"/>
</dbReference>
<dbReference type="InterPro" id="IPR003871">
    <property type="entry name" value="RFA1B/D_OB_1st"/>
</dbReference>
<dbReference type="Proteomes" id="UP000515211">
    <property type="component" value="Chromosome 7"/>
</dbReference>